<dbReference type="RefSeq" id="WP_101192695.1">
    <property type="nucleotide sequence ID" value="NZ_PIYS01000003.1"/>
</dbReference>
<dbReference type="InterPro" id="IPR032128">
    <property type="entry name" value="Pyocin_R2_holin"/>
</dbReference>
<evidence type="ECO:0000313" key="2">
    <source>
        <dbReference type="EMBL" id="PKF72684.1"/>
    </source>
</evidence>
<dbReference type="Pfam" id="PF16085">
    <property type="entry name" value="Phage_holin_3_5"/>
    <property type="match status" value="1"/>
</dbReference>
<accession>A0A2I0CTM2</accession>
<feature type="transmembrane region" description="Helical" evidence="1">
    <location>
        <begin position="48"/>
        <end position="68"/>
    </location>
</feature>
<evidence type="ECO:0000256" key="1">
    <source>
        <dbReference type="SAM" id="Phobius"/>
    </source>
</evidence>
<feature type="transmembrane region" description="Helical" evidence="1">
    <location>
        <begin position="12"/>
        <end position="28"/>
    </location>
</feature>
<evidence type="ECO:0000313" key="3">
    <source>
        <dbReference type="Proteomes" id="UP000242861"/>
    </source>
</evidence>
<sequence length="110" mass="11348">MAADSHTQQALADLPTWLLILVALAGLVGEMRQADVSGVAMSEIIKRVVLRFGSNALFGMATLLLILALGHGPYIAGALGIVVGLLGADVAGALYTRYLSRQAGVDSDGK</sequence>
<proteinExistence type="predicted"/>
<comment type="caution">
    <text evidence="2">The sequence shown here is derived from an EMBL/GenBank/DDBJ whole genome shotgun (WGS) entry which is preliminary data.</text>
</comment>
<protein>
    <recommendedName>
        <fullName evidence="4">Holin</fullName>
    </recommendedName>
</protein>
<feature type="transmembrane region" description="Helical" evidence="1">
    <location>
        <begin position="74"/>
        <end position="95"/>
    </location>
</feature>
<gene>
    <name evidence="2" type="ORF">CW360_02920</name>
</gene>
<evidence type="ECO:0008006" key="4">
    <source>
        <dbReference type="Google" id="ProtNLM"/>
    </source>
</evidence>
<name>A0A2I0CTM2_9PSED</name>
<keyword evidence="1" id="KW-1133">Transmembrane helix</keyword>
<organism evidence="2 3">
    <name type="scientific">Pseudomonas fluvialis</name>
    <dbReference type="NCBI Taxonomy" id="1793966"/>
    <lineage>
        <taxon>Bacteria</taxon>
        <taxon>Pseudomonadati</taxon>
        <taxon>Pseudomonadota</taxon>
        <taxon>Gammaproteobacteria</taxon>
        <taxon>Pseudomonadales</taxon>
        <taxon>Pseudomonadaceae</taxon>
        <taxon>Pseudomonas</taxon>
    </lineage>
</organism>
<dbReference type="AlphaFoldDB" id="A0A2I0CTM2"/>
<keyword evidence="1" id="KW-0472">Membrane</keyword>
<dbReference type="EMBL" id="PIYS01000003">
    <property type="protein sequence ID" value="PKF72684.1"/>
    <property type="molecule type" value="Genomic_DNA"/>
</dbReference>
<dbReference type="Proteomes" id="UP000242861">
    <property type="component" value="Unassembled WGS sequence"/>
</dbReference>
<keyword evidence="1" id="KW-0812">Transmembrane</keyword>
<reference evidence="3" key="1">
    <citation type="submission" date="2017-12" db="EMBL/GenBank/DDBJ databases">
        <authorList>
            <person name="Yu X.-Y."/>
        </authorList>
    </citation>
    <scope>NUCLEOTIDE SEQUENCE [LARGE SCALE GENOMIC DNA]</scope>
    <source>
        <strain evidence="3">ZYSR67-Z</strain>
    </source>
</reference>